<keyword evidence="2" id="KW-1185">Reference proteome</keyword>
<dbReference type="InterPro" id="IPR005358">
    <property type="entry name" value="Puta_zinc/iron-chelating_dom"/>
</dbReference>
<accession>F2NF79</accession>
<dbReference type="STRING" id="880072.Desac_0755"/>
<dbReference type="Proteomes" id="UP000000483">
    <property type="component" value="Chromosome"/>
</dbReference>
<organism evidence="1 2">
    <name type="scientific">Desulfobacca acetoxidans (strain ATCC 700848 / DSM 11109 / ASRB2)</name>
    <dbReference type="NCBI Taxonomy" id="880072"/>
    <lineage>
        <taxon>Bacteria</taxon>
        <taxon>Pseudomonadati</taxon>
        <taxon>Thermodesulfobacteriota</taxon>
        <taxon>Desulfobaccia</taxon>
        <taxon>Desulfobaccales</taxon>
        <taxon>Desulfobaccaceae</taxon>
        <taxon>Desulfobacca</taxon>
    </lineage>
</organism>
<evidence type="ECO:0008006" key="3">
    <source>
        <dbReference type="Google" id="ProtNLM"/>
    </source>
</evidence>
<dbReference type="EMBL" id="CP002629">
    <property type="protein sequence ID" value="AEB08634.1"/>
    <property type="molecule type" value="Genomic_DNA"/>
</dbReference>
<dbReference type="OrthoDB" id="9810361at2"/>
<sequence>MPSMKNVKPVQLSLNSRFRFKCYPGISCFTECCGRIDIPLTPYDIIRLKKRLGISSTEILHLYTRSELDAKSGLPLVFLRMSPENNNKCPFVTSEGCTIYSDRPCACRYYPIGQATLQREEGLGGIQEFYFLIKEPYCKGHEEETEWTVASWRVDQEPDLYDEMNREWKAMMLRRDADARQAIDEKKQKMFYLASYDPDNFRRFVLESRFLKIFDVDPKTVAAIQQDDIALMKFAFQYLKYLLVIEQSMNLKEDVNTAPPAA</sequence>
<reference evidence="1 2" key="1">
    <citation type="journal article" date="2011" name="Stand. Genomic Sci.">
        <title>Complete genome sequence of the acetate-degrading sulfate reducer Desulfobacca acetoxidans type strain (ASRB2).</title>
        <authorList>
            <person name="Goker M."/>
            <person name="Teshima H."/>
            <person name="Lapidus A."/>
            <person name="Nolan M."/>
            <person name="Lucas S."/>
            <person name="Hammon N."/>
            <person name="Deshpande S."/>
            <person name="Cheng J.F."/>
            <person name="Tapia R."/>
            <person name="Han C."/>
            <person name="Goodwin L."/>
            <person name="Pitluck S."/>
            <person name="Huntemann M."/>
            <person name="Liolios K."/>
            <person name="Ivanova N."/>
            <person name="Pagani I."/>
            <person name="Mavromatis K."/>
            <person name="Ovchinikova G."/>
            <person name="Pati A."/>
            <person name="Chen A."/>
            <person name="Palaniappan K."/>
            <person name="Land M."/>
            <person name="Hauser L."/>
            <person name="Brambilla E.M."/>
            <person name="Rohde M."/>
            <person name="Spring S."/>
            <person name="Detter J.C."/>
            <person name="Woyke T."/>
            <person name="Bristow J."/>
            <person name="Eisen J.A."/>
            <person name="Markowitz V."/>
            <person name="Hugenholtz P."/>
            <person name="Kyrpides N.C."/>
            <person name="Klenk H.P."/>
        </authorList>
    </citation>
    <scope>NUCLEOTIDE SEQUENCE [LARGE SCALE GENOMIC DNA]</scope>
    <source>
        <strain evidence="2">ATCC 700848 / DSM 11109 / ASRB2</strain>
    </source>
</reference>
<name>F2NF79_DESAR</name>
<protein>
    <recommendedName>
        <fullName evidence="3">YkgJ family cysteine cluster protein</fullName>
    </recommendedName>
</protein>
<dbReference type="Pfam" id="PF03692">
    <property type="entry name" value="CxxCxxCC"/>
    <property type="match status" value="1"/>
</dbReference>
<proteinExistence type="predicted"/>
<dbReference type="RefSeq" id="WP_013705747.1">
    <property type="nucleotide sequence ID" value="NC_015388.1"/>
</dbReference>
<dbReference type="HOGENOM" id="CLU_080178_0_0_7"/>
<reference evidence="2" key="2">
    <citation type="submission" date="2011-03" db="EMBL/GenBank/DDBJ databases">
        <title>The complete genome of Desulfobacca acetoxidans DSM 11109.</title>
        <authorList>
            <consortium name="US DOE Joint Genome Institute (JGI-PGF)"/>
            <person name="Lucas S."/>
            <person name="Copeland A."/>
            <person name="Lapidus A."/>
            <person name="Bruce D."/>
            <person name="Goodwin L."/>
            <person name="Pitluck S."/>
            <person name="Peters L."/>
            <person name="Kyrpides N."/>
            <person name="Mavromatis K."/>
            <person name="Ivanova N."/>
            <person name="Ovchinnikova G."/>
            <person name="Teshima H."/>
            <person name="Detter J.C."/>
            <person name="Han C."/>
            <person name="Land M."/>
            <person name="Hauser L."/>
            <person name="Markowitz V."/>
            <person name="Cheng J.-F."/>
            <person name="Hugenholtz P."/>
            <person name="Woyke T."/>
            <person name="Wu D."/>
            <person name="Spring S."/>
            <person name="Schueler E."/>
            <person name="Brambilla E."/>
            <person name="Klenk H.-P."/>
            <person name="Eisen J.A."/>
        </authorList>
    </citation>
    <scope>NUCLEOTIDE SEQUENCE [LARGE SCALE GENOMIC DNA]</scope>
    <source>
        <strain evidence="2">ATCC 700848 / DSM 11109 / ASRB2</strain>
    </source>
</reference>
<gene>
    <name evidence="1" type="ordered locus">Desac_0755</name>
</gene>
<dbReference type="eggNOG" id="COG0727">
    <property type="taxonomic scope" value="Bacteria"/>
</dbReference>
<dbReference type="AlphaFoldDB" id="F2NF79"/>
<evidence type="ECO:0000313" key="2">
    <source>
        <dbReference type="Proteomes" id="UP000000483"/>
    </source>
</evidence>
<evidence type="ECO:0000313" key="1">
    <source>
        <dbReference type="EMBL" id="AEB08634.1"/>
    </source>
</evidence>
<dbReference type="PANTHER" id="PTHR35866:SF1">
    <property type="entry name" value="YKGJ FAMILY CYSTEINE CLUSTER PROTEIN"/>
    <property type="match status" value="1"/>
</dbReference>
<dbReference type="KEGG" id="dao:Desac_0755"/>
<dbReference type="PANTHER" id="PTHR35866">
    <property type="entry name" value="PUTATIVE-RELATED"/>
    <property type="match status" value="1"/>
</dbReference>